<dbReference type="InterPro" id="IPR045462">
    <property type="entry name" value="aa-tRNA-synth_I_cd-bd"/>
</dbReference>
<dbReference type="GO" id="GO:0009791">
    <property type="term" value="P:post-embryonic development"/>
    <property type="evidence" value="ECO:0007669"/>
    <property type="project" value="UniProtKB-ARBA"/>
</dbReference>
<dbReference type="GeneID" id="25737499"/>
<dbReference type="InterPro" id="IPR020061">
    <property type="entry name" value="Glu_tRNA_lig_a-bdl"/>
</dbReference>
<dbReference type="GO" id="GO:0008270">
    <property type="term" value="F:zinc ion binding"/>
    <property type="evidence" value="ECO:0007669"/>
    <property type="project" value="InterPro"/>
</dbReference>
<evidence type="ECO:0000259" key="12">
    <source>
        <dbReference type="Pfam" id="PF19269"/>
    </source>
</evidence>
<dbReference type="GO" id="GO:0005524">
    <property type="term" value="F:ATP binding"/>
    <property type="evidence" value="ECO:0007669"/>
    <property type="project" value="UniProtKB-KW"/>
</dbReference>
<dbReference type="PROSITE" id="PS00178">
    <property type="entry name" value="AA_TRNA_LIGASE_I"/>
    <property type="match status" value="1"/>
</dbReference>
<dbReference type="HAMAP" id="MF_00022">
    <property type="entry name" value="Glu_tRNA_synth_type1"/>
    <property type="match status" value="1"/>
</dbReference>
<dbReference type="CDD" id="cd00808">
    <property type="entry name" value="GluRS_core"/>
    <property type="match status" value="1"/>
</dbReference>
<feature type="domain" description="Glutamyl/glutaminyl-tRNA synthetase class Ib catalytic" evidence="11">
    <location>
        <begin position="60"/>
        <end position="320"/>
    </location>
</feature>
<dbReference type="Proteomes" id="UP000054498">
    <property type="component" value="Unassembled WGS sequence"/>
</dbReference>
<dbReference type="Gene3D" id="1.10.10.350">
    <property type="match status" value="1"/>
</dbReference>
<dbReference type="InterPro" id="IPR020058">
    <property type="entry name" value="Glu/Gln-tRNA-synth_Ib_cat-dom"/>
</dbReference>
<dbReference type="InterPro" id="IPR008925">
    <property type="entry name" value="aa_tRNA-synth_I_cd-bd_sf"/>
</dbReference>
<dbReference type="Gene3D" id="3.40.50.620">
    <property type="entry name" value="HUPs"/>
    <property type="match status" value="1"/>
</dbReference>
<dbReference type="PRINTS" id="PR00987">
    <property type="entry name" value="TRNASYNTHGLU"/>
</dbReference>
<gene>
    <name evidence="13" type="ORF">MNEG_4622</name>
</gene>
<dbReference type="GO" id="GO:0005739">
    <property type="term" value="C:mitochondrion"/>
    <property type="evidence" value="ECO:0007669"/>
    <property type="project" value="UniProtKB-SubCell"/>
</dbReference>
<keyword evidence="14" id="KW-1185">Reference proteome</keyword>
<dbReference type="GO" id="GO:0000049">
    <property type="term" value="F:tRNA binding"/>
    <property type="evidence" value="ECO:0007669"/>
    <property type="project" value="InterPro"/>
</dbReference>
<evidence type="ECO:0000256" key="6">
    <source>
        <dbReference type="ARBA" id="ARBA00022840"/>
    </source>
</evidence>
<dbReference type="GO" id="GO:0004818">
    <property type="term" value="F:glutamate-tRNA ligase activity"/>
    <property type="evidence" value="ECO:0007669"/>
    <property type="project" value="UniProtKB-EC"/>
</dbReference>
<dbReference type="FunFam" id="3.40.50.620:FF:000045">
    <property type="entry name" value="Glutamate--tRNA ligase, mitochondrial"/>
    <property type="match status" value="1"/>
</dbReference>
<evidence type="ECO:0000256" key="2">
    <source>
        <dbReference type="ARBA" id="ARBA00007894"/>
    </source>
</evidence>
<keyword evidence="6 10" id="KW-0067">ATP-binding</keyword>
<evidence type="ECO:0000256" key="4">
    <source>
        <dbReference type="ARBA" id="ARBA00022598"/>
    </source>
</evidence>
<evidence type="ECO:0000313" key="14">
    <source>
        <dbReference type="Proteomes" id="UP000054498"/>
    </source>
</evidence>
<dbReference type="InterPro" id="IPR020751">
    <property type="entry name" value="aa-tRNA-synth_I_codon-bd_sub2"/>
</dbReference>
<accession>A0A0D2L912</accession>
<protein>
    <recommendedName>
        <fullName evidence="3">glutamate--tRNA ligase</fullName>
        <ecNumber evidence="3">6.1.1.17</ecNumber>
    </recommendedName>
    <alternativeName>
        <fullName evidence="9">Glutamyl-tRNA synthetase</fullName>
    </alternativeName>
</protein>
<dbReference type="AlphaFoldDB" id="A0A0D2L912"/>
<dbReference type="SUPFAM" id="SSF48163">
    <property type="entry name" value="An anticodon-binding domain of class I aminoacyl-tRNA synthetases"/>
    <property type="match status" value="1"/>
</dbReference>
<keyword evidence="4 10" id="KW-0436">Ligase</keyword>
<comment type="subcellular location">
    <subcellularLocation>
        <location evidence="1">Mitochondrion</location>
    </subcellularLocation>
</comment>
<dbReference type="InterPro" id="IPR049940">
    <property type="entry name" value="GluQ/Sye"/>
</dbReference>
<dbReference type="EC" id="6.1.1.17" evidence="3"/>
<dbReference type="InterPro" id="IPR014729">
    <property type="entry name" value="Rossmann-like_a/b/a_fold"/>
</dbReference>
<dbReference type="KEGG" id="mng:MNEG_4622"/>
<evidence type="ECO:0000256" key="8">
    <source>
        <dbReference type="ARBA" id="ARBA00023146"/>
    </source>
</evidence>
<keyword evidence="7 10" id="KW-0648">Protein biosynthesis</keyword>
<comment type="similarity">
    <text evidence="2">Belongs to the class-I aminoacyl-tRNA synthetase family. Glutamate--tRNA ligase type 1 subfamily.</text>
</comment>
<evidence type="ECO:0000256" key="7">
    <source>
        <dbReference type="ARBA" id="ARBA00022917"/>
    </source>
</evidence>
<keyword evidence="5 10" id="KW-0547">Nucleotide-binding</keyword>
<dbReference type="RefSeq" id="XP_013902353.1">
    <property type="nucleotide sequence ID" value="XM_014046899.1"/>
</dbReference>
<evidence type="ECO:0000313" key="13">
    <source>
        <dbReference type="EMBL" id="KIZ03334.1"/>
    </source>
</evidence>
<evidence type="ECO:0000256" key="9">
    <source>
        <dbReference type="ARBA" id="ARBA00030865"/>
    </source>
</evidence>
<sequence>MALLQGQRLLQRSGMQAKVCILQLRQASKASSGSRRAARVTAAATQVAEAPAPAVATGDKIKVRFAPSPTGNLHVGGARTALFNWLYARKVGGKFVLRVEDTDTARSTRESEEAMKEDLRWLGLDWDEGPDVGGDNGPYRQSERAQIYKEYVDQLVAKGVAYPCFCTDEELEAMKKEAEEKKLPPIYRGKWSSASKEEVDAMLASGATCCYRFRVPPGKEIFIDDIVRGRVTWNTDTLGDFVILRSNGLPVYNFCVAIDDALMGITHVLRAEEHLPNTLRQVLIYQALNFTPPAFGHMSLILAPDKSKLSKRHGATSVGEFKQQARAALRGTGNGGAGLRRLPAAAPCLRQGGVAGLRSGGFLAPAMVNYLSLLGWNDGTEKEIYSVDELQTAFALERITKSPAVFDRVKLSWMNGQHLRALPEEELLGRIGAALVADGVVTSPDSAFAKALAGLVKGSVELLTDCAAQARPLLSYPLAETVASEEFKPFLEDNFAEVAQAVVAASDSGELAAAVAAGHDGYKKWVNSVGKAQKRKGKRLFMPMRVAFTGRMQGPDVGDLLPALALAGDGDVAESSSLVPLAQRVEQLREWVGKQQA</sequence>
<dbReference type="GO" id="GO:0006424">
    <property type="term" value="P:glutamyl-tRNA aminoacylation"/>
    <property type="evidence" value="ECO:0007669"/>
    <property type="project" value="InterPro"/>
</dbReference>
<dbReference type="InterPro" id="IPR033910">
    <property type="entry name" value="GluRS_core"/>
</dbReference>
<dbReference type="PANTHER" id="PTHR43311">
    <property type="entry name" value="GLUTAMATE--TRNA LIGASE"/>
    <property type="match status" value="1"/>
</dbReference>
<dbReference type="InterPro" id="IPR000924">
    <property type="entry name" value="Glu/Gln-tRNA-synth"/>
</dbReference>
<organism evidence="13 14">
    <name type="scientific">Monoraphidium neglectum</name>
    <dbReference type="NCBI Taxonomy" id="145388"/>
    <lineage>
        <taxon>Eukaryota</taxon>
        <taxon>Viridiplantae</taxon>
        <taxon>Chlorophyta</taxon>
        <taxon>core chlorophytes</taxon>
        <taxon>Chlorophyceae</taxon>
        <taxon>CS clade</taxon>
        <taxon>Sphaeropleales</taxon>
        <taxon>Selenastraceae</taxon>
        <taxon>Monoraphidium</taxon>
    </lineage>
</organism>
<keyword evidence="8 10" id="KW-0030">Aminoacyl-tRNA synthetase</keyword>
<evidence type="ECO:0000256" key="1">
    <source>
        <dbReference type="ARBA" id="ARBA00004173"/>
    </source>
</evidence>
<dbReference type="EMBL" id="KK100871">
    <property type="protein sequence ID" value="KIZ03334.1"/>
    <property type="molecule type" value="Genomic_DNA"/>
</dbReference>
<evidence type="ECO:0000259" key="11">
    <source>
        <dbReference type="Pfam" id="PF00749"/>
    </source>
</evidence>
<dbReference type="STRING" id="145388.A0A0D2L912"/>
<evidence type="ECO:0000256" key="5">
    <source>
        <dbReference type="ARBA" id="ARBA00022741"/>
    </source>
</evidence>
<feature type="domain" description="Aminoacyl-tRNA synthetase class I anticodon-binding" evidence="12">
    <location>
        <begin position="444"/>
        <end position="563"/>
    </location>
</feature>
<dbReference type="InterPro" id="IPR004527">
    <property type="entry name" value="Glu-tRNA-ligase_bac/mito"/>
</dbReference>
<dbReference type="Gene3D" id="1.10.1160.10">
    <property type="entry name" value="Glutamyl-trna Synthetase, Domain 2"/>
    <property type="match status" value="1"/>
</dbReference>
<evidence type="ECO:0000256" key="10">
    <source>
        <dbReference type="RuleBase" id="RU363037"/>
    </source>
</evidence>
<dbReference type="PANTHER" id="PTHR43311:SF2">
    <property type="entry name" value="GLUTAMATE--TRNA LIGASE, MITOCHONDRIAL-RELATED"/>
    <property type="match status" value="1"/>
</dbReference>
<dbReference type="Pfam" id="PF00749">
    <property type="entry name" value="tRNA-synt_1c"/>
    <property type="match status" value="1"/>
</dbReference>
<dbReference type="OrthoDB" id="428822at2759"/>
<reference evidence="13 14" key="1">
    <citation type="journal article" date="2013" name="BMC Genomics">
        <title>Reconstruction of the lipid metabolism for the microalga Monoraphidium neglectum from its genome sequence reveals characteristics suitable for biofuel production.</title>
        <authorList>
            <person name="Bogen C."/>
            <person name="Al-Dilaimi A."/>
            <person name="Albersmeier A."/>
            <person name="Wichmann J."/>
            <person name="Grundmann M."/>
            <person name="Rupp O."/>
            <person name="Lauersen K.J."/>
            <person name="Blifernez-Klassen O."/>
            <person name="Kalinowski J."/>
            <person name="Goesmann A."/>
            <person name="Mussgnug J.H."/>
            <person name="Kruse O."/>
        </authorList>
    </citation>
    <scope>NUCLEOTIDE SEQUENCE [LARGE SCALE GENOMIC DNA]</scope>
    <source>
        <strain evidence="13 14">SAG 48.87</strain>
    </source>
</reference>
<dbReference type="NCBIfam" id="TIGR00464">
    <property type="entry name" value="gltX_bact"/>
    <property type="match status" value="1"/>
</dbReference>
<dbReference type="InterPro" id="IPR001412">
    <property type="entry name" value="aa-tRNA-synth_I_CS"/>
</dbReference>
<dbReference type="Pfam" id="PF19269">
    <property type="entry name" value="Anticodon_2"/>
    <property type="match status" value="1"/>
</dbReference>
<evidence type="ECO:0000256" key="3">
    <source>
        <dbReference type="ARBA" id="ARBA00012835"/>
    </source>
</evidence>
<dbReference type="SUPFAM" id="SSF52374">
    <property type="entry name" value="Nucleotidylyl transferase"/>
    <property type="match status" value="1"/>
</dbReference>
<dbReference type="GO" id="GO:0048608">
    <property type="term" value="P:reproductive structure development"/>
    <property type="evidence" value="ECO:0007669"/>
    <property type="project" value="UniProtKB-ARBA"/>
</dbReference>
<proteinExistence type="inferred from homology"/>
<name>A0A0D2L912_9CHLO</name>